<reference evidence="1" key="1">
    <citation type="journal article" date="2021" name="Proc. Natl. Acad. Sci. U.S.A.">
        <title>A Catalog of Tens of Thousands of Viruses from Human Metagenomes Reveals Hidden Associations with Chronic Diseases.</title>
        <authorList>
            <person name="Tisza M.J."/>
            <person name="Buck C.B."/>
        </authorList>
    </citation>
    <scope>NUCLEOTIDE SEQUENCE</scope>
    <source>
        <strain evidence="1">Ct3q24</strain>
    </source>
</reference>
<organism evidence="1">
    <name type="scientific">Siphoviridae sp. ct3q24</name>
    <dbReference type="NCBI Taxonomy" id="2827772"/>
    <lineage>
        <taxon>Viruses</taxon>
        <taxon>Duplodnaviria</taxon>
        <taxon>Heunggongvirae</taxon>
        <taxon>Uroviricota</taxon>
        <taxon>Caudoviricetes</taxon>
    </lineage>
</organism>
<dbReference type="EMBL" id="BK032580">
    <property type="protein sequence ID" value="DAF49341.1"/>
    <property type="molecule type" value="Genomic_DNA"/>
</dbReference>
<sequence length="81" mass="9423">MKDIQRRKQMLTEDKMNDLEQAYHESTTRLPSVTVTVHYSGSTDYDYEDCTLDEAIEMAKAEFKEECKNTYLYLSIDGVEG</sequence>
<accession>A0A8S5SED6</accession>
<protein>
    <submittedName>
        <fullName evidence="1">Uncharacterized protein</fullName>
    </submittedName>
</protein>
<evidence type="ECO:0000313" key="1">
    <source>
        <dbReference type="EMBL" id="DAF49341.1"/>
    </source>
</evidence>
<name>A0A8S5SED6_9CAUD</name>
<proteinExistence type="predicted"/>